<evidence type="ECO:0000313" key="2">
    <source>
        <dbReference type="Proteomes" id="UP000198908"/>
    </source>
</evidence>
<keyword evidence="2" id="KW-1185">Reference proteome</keyword>
<gene>
    <name evidence="1" type="ORF">SAMN05421548_13085</name>
</gene>
<dbReference type="AlphaFoldDB" id="A0A1G6ZGP6"/>
<organism evidence="1 2">
    <name type="scientific">Paraburkholderia lycopersici</name>
    <dbReference type="NCBI Taxonomy" id="416944"/>
    <lineage>
        <taxon>Bacteria</taxon>
        <taxon>Pseudomonadati</taxon>
        <taxon>Pseudomonadota</taxon>
        <taxon>Betaproteobacteria</taxon>
        <taxon>Burkholderiales</taxon>
        <taxon>Burkholderiaceae</taxon>
        <taxon>Paraburkholderia</taxon>
    </lineage>
</organism>
<evidence type="ECO:0000313" key="1">
    <source>
        <dbReference type="EMBL" id="SDE01818.1"/>
    </source>
</evidence>
<reference evidence="2" key="1">
    <citation type="submission" date="2016-09" db="EMBL/GenBank/DDBJ databases">
        <authorList>
            <person name="Varghese N."/>
            <person name="Submissions S."/>
        </authorList>
    </citation>
    <scope>NUCLEOTIDE SEQUENCE [LARGE SCALE GENOMIC DNA]</scope>
    <source>
        <strain evidence="2">TNe-862</strain>
    </source>
</reference>
<sequence length="98" mass="10660">MSAFACNEAQAKSDRDAAAAAKKAADTVHYAAQIARQRDRYAAAYSRCQDGARQEAARAICVGAAVFERDAERMPMRAKRVVELLKQAVFMLDPKAPA</sequence>
<dbReference type="OrthoDB" id="9035491at2"/>
<dbReference type="Proteomes" id="UP000198908">
    <property type="component" value="Unassembled WGS sequence"/>
</dbReference>
<proteinExistence type="predicted"/>
<dbReference type="EMBL" id="FMYQ01000030">
    <property type="protein sequence ID" value="SDE01818.1"/>
    <property type="molecule type" value="Genomic_DNA"/>
</dbReference>
<protein>
    <recommendedName>
        <fullName evidence="3">Lysozyme inhibitor LprI N-terminal domain-containing protein</fullName>
    </recommendedName>
</protein>
<accession>A0A1G6ZGP6</accession>
<name>A0A1G6ZGP6_9BURK</name>
<dbReference type="RefSeq" id="WP_092003568.1">
    <property type="nucleotide sequence ID" value="NZ_FMYQ01000030.1"/>
</dbReference>
<evidence type="ECO:0008006" key="3">
    <source>
        <dbReference type="Google" id="ProtNLM"/>
    </source>
</evidence>